<comment type="caution">
    <text evidence="1">The sequence shown here is derived from an EMBL/GenBank/DDBJ whole genome shotgun (WGS) entry which is preliminary data.</text>
</comment>
<name>A0ABT7R5J1_9BACI</name>
<reference evidence="1 2" key="1">
    <citation type="submission" date="2023-06" db="EMBL/GenBank/DDBJ databases">
        <title>Comparative genomics of Bacillaceae isolates and their secondary metabolite potential.</title>
        <authorList>
            <person name="Song L."/>
            <person name="Nielsen L.J."/>
            <person name="Mohite O."/>
            <person name="Xu X."/>
            <person name="Weber T."/>
            <person name="Kovacs A.T."/>
        </authorList>
    </citation>
    <scope>NUCLEOTIDE SEQUENCE [LARGE SCALE GENOMIC DNA]</scope>
    <source>
        <strain evidence="1 2">DX2.1</strain>
    </source>
</reference>
<protein>
    <recommendedName>
        <fullName evidence="3">C1q domain-containing protein</fullName>
    </recommendedName>
</protein>
<dbReference type="EMBL" id="JAUCFG010000002">
    <property type="protein sequence ID" value="MDM5438200.1"/>
    <property type="molecule type" value="Genomic_DNA"/>
</dbReference>
<keyword evidence="2" id="KW-1185">Reference proteome</keyword>
<dbReference type="SUPFAM" id="SSF49842">
    <property type="entry name" value="TNF-like"/>
    <property type="match status" value="1"/>
</dbReference>
<dbReference type="RefSeq" id="WP_289358737.1">
    <property type="nucleotide sequence ID" value="NZ_JAUCFG010000002.1"/>
</dbReference>
<dbReference type="InterPro" id="IPR008983">
    <property type="entry name" value="Tumour_necrosis_fac-like_dom"/>
</dbReference>
<accession>A0ABT7R5J1</accession>
<evidence type="ECO:0000313" key="1">
    <source>
        <dbReference type="EMBL" id="MDM5438200.1"/>
    </source>
</evidence>
<dbReference type="Gene3D" id="2.60.120.40">
    <property type="match status" value="1"/>
</dbReference>
<evidence type="ECO:0000313" key="2">
    <source>
        <dbReference type="Proteomes" id="UP001224139"/>
    </source>
</evidence>
<dbReference type="Proteomes" id="UP001224139">
    <property type="component" value="Unassembled WGS sequence"/>
</dbReference>
<gene>
    <name evidence="1" type="ORF">QUG02_08635</name>
</gene>
<proteinExistence type="predicted"/>
<organism evidence="1 2">
    <name type="scientific">Bacillus hominis</name>
    <dbReference type="NCBI Taxonomy" id="2817478"/>
    <lineage>
        <taxon>Bacteria</taxon>
        <taxon>Bacillati</taxon>
        <taxon>Bacillota</taxon>
        <taxon>Bacilli</taxon>
        <taxon>Bacillales</taxon>
        <taxon>Bacillaceae</taxon>
        <taxon>Bacillus</taxon>
        <taxon>Bacillus cereus group</taxon>
    </lineage>
</organism>
<evidence type="ECO:0008006" key="3">
    <source>
        <dbReference type="Google" id="ProtNLM"/>
    </source>
</evidence>
<sequence>MSSNYRKHPDHCWNPCAFPISEPPRPEIQSAFRAVRNGTNEALTVIQNNPKQVLYPNQQYDLMSEYDANTSNFSPAKKGIYSIIASVGFTPDDPAEEDFRVTLSIKVGTDIVASDNEFYDEGTNNIVSVSTNIQLKAGDVVQVLVTSTVTGKILSIPASTHFEATRFPSPTM</sequence>